<proteinExistence type="predicted"/>
<organism evidence="3 4">
    <name type="scientific">Trifolium medium</name>
    <dbReference type="NCBI Taxonomy" id="97028"/>
    <lineage>
        <taxon>Eukaryota</taxon>
        <taxon>Viridiplantae</taxon>
        <taxon>Streptophyta</taxon>
        <taxon>Embryophyta</taxon>
        <taxon>Tracheophyta</taxon>
        <taxon>Spermatophyta</taxon>
        <taxon>Magnoliopsida</taxon>
        <taxon>eudicotyledons</taxon>
        <taxon>Gunneridae</taxon>
        <taxon>Pentapetalae</taxon>
        <taxon>rosids</taxon>
        <taxon>fabids</taxon>
        <taxon>Fabales</taxon>
        <taxon>Fabaceae</taxon>
        <taxon>Papilionoideae</taxon>
        <taxon>50 kb inversion clade</taxon>
        <taxon>NPAAA clade</taxon>
        <taxon>Hologalegina</taxon>
        <taxon>IRL clade</taxon>
        <taxon>Trifolieae</taxon>
        <taxon>Trifolium</taxon>
    </lineage>
</organism>
<reference evidence="3 4" key="1">
    <citation type="journal article" date="2018" name="Front. Plant Sci.">
        <title>Red Clover (Trifolium pratense) and Zigzag Clover (T. medium) - A Picture of Genomic Similarities and Differences.</title>
        <authorList>
            <person name="Dluhosova J."/>
            <person name="Istvanek J."/>
            <person name="Nedelnik J."/>
            <person name="Repkova J."/>
        </authorList>
    </citation>
    <scope>NUCLEOTIDE SEQUENCE [LARGE SCALE GENOMIC DNA]</scope>
    <source>
        <strain evidence="4">cv. 10/8</strain>
        <tissue evidence="3">Leaf</tissue>
    </source>
</reference>
<feature type="coiled-coil region" evidence="1">
    <location>
        <begin position="20"/>
        <end position="58"/>
    </location>
</feature>
<dbReference type="AlphaFoldDB" id="A0A392NDR4"/>
<keyword evidence="1" id="KW-0175">Coiled coil</keyword>
<dbReference type="EMBL" id="LXQA010035676">
    <property type="protein sequence ID" value="MCH97691.1"/>
    <property type="molecule type" value="Genomic_DNA"/>
</dbReference>
<evidence type="ECO:0000313" key="4">
    <source>
        <dbReference type="Proteomes" id="UP000265520"/>
    </source>
</evidence>
<accession>A0A392NDR4</accession>
<name>A0A392NDR4_9FABA</name>
<sequence length="181" mass="20512">MVESFDNSQSVVDEQIHASRLALKTTLQKLSDNFKSLRQNLQEKFVQENQEQNEEEIARVMVQEQPPVMSPAPSKTPVLLTAQYEPPAPPPPLKPRRKPPQPPLTKSFSQLPPPEPPDSSLPESVYGRNELFEVTKLPVTRKQNVAHPSPEFLIALSLSLPKQLLGLREQWAMLSRDHSFH</sequence>
<evidence type="ECO:0000313" key="3">
    <source>
        <dbReference type="EMBL" id="MCH97691.1"/>
    </source>
</evidence>
<feature type="region of interest" description="Disordered" evidence="2">
    <location>
        <begin position="64"/>
        <end position="124"/>
    </location>
</feature>
<evidence type="ECO:0000256" key="2">
    <source>
        <dbReference type="SAM" id="MobiDB-lite"/>
    </source>
</evidence>
<evidence type="ECO:0000256" key="1">
    <source>
        <dbReference type="SAM" id="Coils"/>
    </source>
</evidence>
<comment type="caution">
    <text evidence="3">The sequence shown here is derived from an EMBL/GenBank/DDBJ whole genome shotgun (WGS) entry which is preliminary data.</text>
</comment>
<dbReference type="Proteomes" id="UP000265520">
    <property type="component" value="Unassembled WGS sequence"/>
</dbReference>
<keyword evidence="4" id="KW-1185">Reference proteome</keyword>
<protein>
    <submittedName>
        <fullName evidence="3">Uncharacterized protein</fullName>
    </submittedName>
</protein>